<dbReference type="Gene3D" id="3.40.30.10">
    <property type="entry name" value="Glutaredoxin"/>
    <property type="match status" value="1"/>
</dbReference>
<dbReference type="RefSeq" id="WP_052457436.1">
    <property type="nucleotide sequence ID" value="NZ_CDOG01000067.1"/>
</dbReference>
<feature type="domain" description="Thioredoxin" evidence="5">
    <location>
        <begin position="285"/>
        <end position="422"/>
    </location>
</feature>
<proteinExistence type="predicted"/>
<dbReference type="InterPro" id="IPR000866">
    <property type="entry name" value="AhpC/TSA"/>
</dbReference>
<dbReference type="CDD" id="cd02966">
    <property type="entry name" value="TlpA_like_family"/>
    <property type="match status" value="1"/>
</dbReference>
<accession>A0A0B7HS31</accession>
<reference evidence="6 7" key="1">
    <citation type="submission" date="2015-01" db="EMBL/GenBank/DDBJ databases">
        <authorList>
            <person name="Xiang T."/>
            <person name="Song Y."/>
            <person name="Huang L."/>
            <person name="Wang B."/>
            <person name="Wu P."/>
        </authorList>
    </citation>
    <scope>NUCLEOTIDE SEQUENCE [LARGE SCALE GENOMIC DNA]</scope>
    <source>
        <strain evidence="6 7">Ccy74</strain>
    </source>
</reference>
<dbReference type="Proteomes" id="UP000038083">
    <property type="component" value="Unassembled WGS sequence"/>
</dbReference>
<evidence type="ECO:0000256" key="3">
    <source>
        <dbReference type="ARBA" id="ARBA00023157"/>
    </source>
</evidence>
<organism evidence="6 7">
    <name type="scientific">Capnocytophaga cynodegmi</name>
    <dbReference type="NCBI Taxonomy" id="28189"/>
    <lineage>
        <taxon>Bacteria</taxon>
        <taxon>Pseudomonadati</taxon>
        <taxon>Bacteroidota</taxon>
        <taxon>Flavobacteriia</taxon>
        <taxon>Flavobacteriales</taxon>
        <taxon>Flavobacteriaceae</taxon>
        <taxon>Capnocytophaga</taxon>
    </lineage>
</organism>
<evidence type="ECO:0000256" key="4">
    <source>
        <dbReference type="ARBA" id="ARBA00023284"/>
    </source>
</evidence>
<dbReference type="AlphaFoldDB" id="A0A0B7HS31"/>
<protein>
    <submittedName>
        <fullName evidence="6">Alkyl hydroperoxide reductase/ thiol specific antioxidant/ Mal allergen</fullName>
    </submittedName>
</protein>
<dbReference type="PANTHER" id="PTHR42852:SF6">
    <property type="entry name" value="THIOL:DISULFIDE INTERCHANGE PROTEIN DSBE"/>
    <property type="match status" value="1"/>
</dbReference>
<evidence type="ECO:0000259" key="5">
    <source>
        <dbReference type="PROSITE" id="PS51352"/>
    </source>
</evidence>
<keyword evidence="3" id="KW-1015">Disulfide bond</keyword>
<dbReference type="SUPFAM" id="SSF52833">
    <property type="entry name" value="Thioredoxin-like"/>
    <property type="match status" value="1"/>
</dbReference>
<dbReference type="Pfam" id="PF00578">
    <property type="entry name" value="AhpC-TSA"/>
    <property type="match status" value="1"/>
</dbReference>
<dbReference type="GO" id="GO:0016209">
    <property type="term" value="F:antioxidant activity"/>
    <property type="evidence" value="ECO:0007669"/>
    <property type="project" value="InterPro"/>
</dbReference>
<dbReference type="GO" id="GO:0017004">
    <property type="term" value="P:cytochrome complex assembly"/>
    <property type="evidence" value="ECO:0007669"/>
    <property type="project" value="UniProtKB-KW"/>
</dbReference>
<evidence type="ECO:0000313" key="7">
    <source>
        <dbReference type="Proteomes" id="UP000038083"/>
    </source>
</evidence>
<name>A0A0B7HS31_9FLAO</name>
<dbReference type="OrthoDB" id="743079at2"/>
<dbReference type="PROSITE" id="PS51352">
    <property type="entry name" value="THIOREDOXIN_2"/>
    <property type="match status" value="1"/>
</dbReference>
<dbReference type="InterPro" id="IPR036249">
    <property type="entry name" value="Thioredoxin-like_sf"/>
</dbReference>
<comment type="subcellular location">
    <subcellularLocation>
        <location evidence="1">Cell envelope</location>
    </subcellularLocation>
</comment>
<keyword evidence="4" id="KW-0676">Redox-active center</keyword>
<dbReference type="GO" id="GO:0030313">
    <property type="term" value="C:cell envelope"/>
    <property type="evidence" value="ECO:0007669"/>
    <property type="project" value="UniProtKB-SubCell"/>
</dbReference>
<evidence type="ECO:0000256" key="2">
    <source>
        <dbReference type="ARBA" id="ARBA00022748"/>
    </source>
</evidence>
<dbReference type="PANTHER" id="PTHR42852">
    <property type="entry name" value="THIOL:DISULFIDE INTERCHANGE PROTEIN DSBE"/>
    <property type="match status" value="1"/>
</dbReference>
<keyword evidence="2" id="KW-0201">Cytochrome c-type biogenesis</keyword>
<dbReference type="EMBL" id="CDOG01000067">
    <property type="protein sequence ID" value="CEN41439.1"/>
    <property type="molecule type" value="Genomic_DNA"/>
</dbReference>
<sequence>MYKIVFLGFLLSFFANGFAQKKLIEIPLTFKKGIIHDFHSANQVYFYNESPEDPMKKTYLNVSGVPKDWTNVKYADIVTDMRQMAYQNHLLGNITDEIYQKFQERWEWKPDVSKLSKEPIKVKIALAFGKDLEGKTRCVVDANNNLDFSDDKIFTPLDIVDYIKDRDLAIKNNTIEVSFERVINNQKVRIQAPLLIIYYESINIYVYSFAEYSEAKIEGETVNIHSYKDVSYNKSPIISYNENKIEKGKYIEIKGIIYKFVDVDINASKLILEKTKLSKDNLYSLQKGFKAFPIVGKDLITGKEISTEKLKGKYILLDFWAVWCVPCIKEFPFLKKLYEETDSNKFEIIGIAGDSEEMAVRDRIEKNAISWPQIVSNDVNNIIKTFDIKGYPKIYLLNPEGFIIEENLRGEKLEAKILELLK</sequence>
<dbReference type="InterPro" id="IPR050553">
    <property type="entry name" value="Thioredoxin_ResA/DsbE_sf"/>
</dbReference>
<dbReference type="GO" id="GO:0016491">
    <property type="term" value="F:oxidoreductase activity"/>
    <property type="evidence" value="ECO:0007669"/>
    <property type="project" value="InterPro"/>
</dbReference>
<gene>
    <name evidence="6" type="ORF">CCYN74_70002</name>
</gene>
<evidence type="ECO:0000313" key="6">
    <source>
        <dbReference type="EMBL" id="CEN41439.1"/>
    </source>
</evidence>
<dbReference type="InterPro" id="IPR013766">
    <property type="entry name" value="Thioredoxin_domain"/>
</dbReference>
<evidence type="ECO:0000256" key="1">
    <source>
        <dbReference type="ARBA" id="ARBA00004196"/>
    </source>
</evidence>